<dbReference type="EMBL" id="CAJGYO010000005">
    <property type="protein sequence ID" value="CAD6228800.1"/>
    <property type="molecule type" value="Genomic_DNA"/>
</dbReference>
<accession>A0A811NV58</accession>
<proteinExistence type="predicted"/>
<evidence type="ECO:0000313" key="3">
    <source>
        <dbReference type="Proteomes" id="UP000604825"/>
    </source>
</evidence>
<feature type="region of interest" description="Disordered" evidence="1">
    <location>
        <begin position="68"/>
        <end position="92"/>
    </location>
</feature>
<dbReference type="AlphaFoldDB" id="A0A811NV58"/>
<keyword evidence="3" id="KW-1185">Reference proteome</keyword>
<evidence type="ECO:0000313" key="2">
    <source>
        <dbReference type="EMBL" id="CAD6228800.1"/>
    </source>
</evidence>
<organism evidence="2 3">
    <name type="scientific">Miscanthus lutarioriparius</name>
    <dbReference type="NCBI Taxonomy" id="422564"/>
    <lineage>
        <taxon>Eukaryota</taxon>
        <taxon>Viridiplantae</taxon>
        <taxon>Streptophyta</taxon>
        <taxon>Embryophyta</taxon>
        <taxon>Tracheophyta</taxon>
        <taxon>Spermatophyta</taxon>
        <taxon>Magnoliopsida</taxon>
        <taxon>Liliopsida</taxon>
        <taxon>Poales</taxon>
        <taxon>Poaceae</taxon>
        <taxon>PACMAD clade</taxon>
        <taxon>Panicoideae</taxon>
        <taxon>Andropogonodae</taxon>
        <taxon>Andropogoneae</taxon>
        <taxon>Saccharinae</taxon>
        <taxon>Miscanthus</taxon>
    </lineage>
</organism>
<reference evidence="2" key="1">
    <citation type="submission" date="2020-10" db="EMBL/GenBank/DDBJ databases">
        <authorList>
            <person name="Han B."/>
            <person name="Lu T."/>
            <person name="Zhao Q."/>
            <person name="Huang X."/>
            <person name="Zhao Y."/>
        </authorList>
    </citation>
    <scope>NUCLEOTIDE SEQUENCE</scope>
</reference>
<name>A0A811NV58_9POAL</name>
<sequence length="152" mass="15901">MAAILRSSVIQTVRRAFLGSGKGTLSVRALHTCRSNRTALVKGLKSNISLPHLEQWLVSIAAVDSTPATGGGSNAADRATTDPEIPPPAIPPRRLPVTEPCVVPRAPCPKADAWPRLLFAFRCAAASVLHGLIILGACGHPQFSIAVPCLLG</sequence>
<dbReference type="Proteomes" id="UP000604825">
    <property type="component" value="Unassembled WGS sequence"/>
</dbReference>
<comment type="caution">
    <text evidence="2">The sequence shown here is derived from an EMBL/GenBank/DDBJ whole genome shotgun (WGS) entry which is preliminary data.</text>
</comment>
<gene>
    <name evidence="2" type="ORF">NCGR_LOCUS19445</name>
</gene>
<evidence type="ECO:0000256" key="1">
    <source>
        <dbReference type="SAM" id="MobiDB-lite"/>
    </source>
</evidence>
<protein>
    <submittedName>
        <fullName evidence="2">Uncharacterized protein</fullName>
    </submittedName>
</protein>